<dbReference type="EMBL" id="JAHLPM010000035">
    <property type="protein sequence ID" value="MBU5440362.1"/>
    <property type="molecule type" value="Genomic_DNA"/>
</dbReference>
<sequence>MLLFILSVLIVVLDQVSKLAAIRHLKGNVPYVIIENFFQLNYVENFGAAFGILQHKKILFIIITSLVVICISLFLIRNQHALNRFMKVALGMLLGGAIGNLIDRIRLGYVVDFISVKLINKYDFPVFNVADVFIVVGTVLIVILVSFDRYEA</sequence>
<comment type="function">
    <text evidence="9">This protein specifically catalyzes the removal of signal peptides from prolipoproteins.</text>
</comment>
<evidence type="ECO:0000313" key="11">
    <source>
        <dbReference type="Proteomes" id="UP000749471"/>
    </source>
</evidence>
<dbReference type="HAMAP" id="MF_00161">
    <property type="entry name" value="LspA"/>
    <property type="match status" value="1"/>
</dbReference>
<keyword evidence="6 9" id="KW-0378">Hydrolase</keyword>
<keyword evidence="8 9" id="KW-0472">Membrane</keyword>
<evidence type="ECO:0000256" key="5">
    <source>
        <dbReference type="ARBA" id="ARBA00022750"/>
    </source>
</evidence>
<dbReference type="PROSITE" id="PS00855">
    <property type="entry name" value="SPASE_II"/>
    <property type="match status" value="1"/>
</dbReference>
<comment type="subcellular location">
    <subcellularLocation>
        <location evidence="9">Cell membrane</location>
        <topology evidence="9">Multi-pass membrane protein</topology>
    </subcellularLocation>
</comment>
<dbReference type="PANTHER" id="PTHR33695">
    <property type="entry name" value="LIPOPROTEIN SIGNAL PEPTIDASE"/>
    <property type="match status" value="1"/>
</dbReference>
<keyword evidence="7 9" id="KW-1133">Transmembrane helix</keyword>
<dbReference type="GO" id="GO:0004190">
    <property type="term" value="F:aspartic-type endopeptidase activity"/>
    <property type="evidence" value="ECO:0007669"/>
    <property type="project" value="UniProtKB-EC"/>
</dbReference>
<comment type="caution">
    <text evidence="9">Lacks conserved residue(s) required for the propagation of feature annotation.</text>
</comment>
<comment type="similarity">
    <text evidence="1 9">Belongs to the peptidase A8 family.</text>
</comment>
<keyword evidence="2 9" id="KW-1003">Cell membrane</keyword>
<comment type="catalytic activity">
    <reaction evidence="9">
        <text>Release of signal peptides from bacterial membrane prolipoproteins. Hydrolyzes -Xaa-Yaa-Zaa-|-(S,diacylglyceryl)Cys-, in which Xaa is hydrophobic (preferably Leu), and Yaa (Ala or Ser) and Zaa (Gly or Ala) have small, neutral side chains.</text>
        <dbReference type="EC" id="3.4.23.36"/>
    </reaction>
</comment>
<keyword evidence="3 9" id="KW-0645">Protease</keyword>
<comment type="caution">
    <text evidence="10">The sequence shown here is derived from an EMBL/GenBank/DDBJ whole genome shotgun (WGS) entry which is preliminary data.</text>
</comment>
<organism evidence="10 11">
    <name type="scientific">Tissierella simiarum</name>
    <dbReference type="NCBI Taxonomy" id="2841534"/>
    <lineage>
        <taxon>Bacteria</taxon>
        <taxon>Bacillati</taxon>
        <taxon>Bacillota</taxon>
        <taxon>Tissierellia</taxon>
        <taxon>Tissierellales</taxon>
        <taxon>Tissierellaceae</taxon>
        <taxon>Tissierella</taxon>
    </lineage>
</organism>
<dbReference type="PANTHER" id="PTHR33695:SF1">
    <property type="entry name" value="LIPOPROTEIN SIGNAL PEPTIDASE"/>
    <property type="match status" value="1"/>
</dbReference>
<name>A0ABS6EBP5_9FIRM</name>
<dbReference type="Proteomes" id="UP000749471">
    <property type="component" value="Unassembled WGS sequence"/>
</dbReference>
<evidence type="ECO:0000256" key="9">
    <source>
        <dbReference type="HAMAP-Rule" id="MF_00161"/>
    </source>
</evidence>
<evidence type="ECO:0000256" key="3">
    <source>
        <dbReference type="ARBA" id="ARBA00022670"/>
    </source>
</evidence>
<keyword evidence="4 9" id="KW-0812">Transmembrane</keyword>
<protein>
    <recommendedName>
        <fullName evidence="9">Lipoprotein signal peptidase</fullName>
        <ecNumber evidence="9">3.4.23.36</ecNumber>
    </recommendedName>
    <alternativeName>
        <fullName evidence="9">Prolipoprotein signal peptidase</fullName>
    </alternativeName>
    <alternativeName>
        <fullName evidence="9">Signal peptidase II</fullName>
        <shortName evidence="9">SPase II</shortName>
    </alternativeName>
</protein>
<dbReference type="NCBIfam" id="TIGR00077">
    <property type="entry name" value="lspA"/>
    <property type="match status" value="1"/>
</dbReference>
<keyword evidence="5 9" id="KW-0064">Aspartyl protease</keyword>
<evidence type="ECO:0000256" key="4">
    <source>
        <dbReference type="ARBA" id="ARBA00022692"/>
    </source>
</evidence>
<evidence type="ECO:0000256" key="7">
    <source>
        <dbReference type="ARBA" id="ARBA00022989"/>
    </source>
</evidence>
<feature type="active site" evidence="9">
    <location>
        <position position="112"/>
    </location>
</feature>
<evidence type="ECO:0000313" key="10">
    <source>
        <dbReference type="EMBL" id="MBU5440362.1"/>
    </source>
</evidence>
<proteinExistence type="inferred from homology"/>
<evidence type="ECO:0000256" key="1">
    <source>
        <dbReference type="ARBA" id="ARBA00006139"/>
    </source>
</evidence>
<feature type="active site" evidence="9">
    <location>
        <position position="131"/>
    </location>
</feature>
<comment type="pathway">
    <text evidence="9">Protein modification; lipoprotein biosynthesis (signal peptide cleavage).</text>
</comment>
<feature type="transmembrane region" description="Helical" evidence="9">
    <location>
        <begin position="58"/>
        <end position="76"/>
    </location>
</feature>
<evidence type="ECO:0000256" key="8">
    <source>
        <dbReference type="ARBA" id="ARBA00023136"/>
    </source>
</evidence>
<feature type="transmembrane region" description="Helical" evidence="9">
    <location>
        <begin position="127"/>
        <end position="147"/>
    </location>
</feature>
<feature type="transmembrane region" description="Helical" evidence="9">
    <location>
        <begin position="88"/>
        <end position="107"/>
    </location>
</feature>
<reference evidence="10 11" key="1">
    <citation type="submission" date="2021-06" db="EMBL/GenBank/DDBJ databases">
        <authorList>
            <person name="Sun Q."/>
            <person name="Li D."/>
        </authorList>
    </citation>
    <scope>NUCLEOTIDE SEQUENCE [LARGE SCALE GENOMIC DNA]</scope>
    <source>
        <strain evidence="10 11">MSJ-40</strain>
    </source>
</reference>
<dbReference type="InterPro" id="IPR001872">
    <property type="entry name" value="Peptidase_A8"/>
</dbReference>
<gene>
    <name evidence="9 10" type="primary">lspA</name>
    <name evidence="10" type="ORF">KQI42_20410</name>
</gene>
<accession>A0ABS6EBP5</accession>
<evidence type="ECO:0000256" key="2">
    <source>
        <dbReference type="ARBA" id="ARBA00022475"/>
    </source>
</evidence>
<dbReference type="Pfam" id="PF01252">
    <property type="entry name" value="Peptidase_A8"/>
    <property type="match status" value="1"/>
</dbReference>
<dbReference type="EC" id="3.4.23.36" evidence="9"/>
<keyword evidence="11" id="KW-1185">Reference proteome</keyword>
<evidence type="ECO:0000256" key="6">
    <source>
        <dbReference type="ARBA" id="ARBA00022801"/>
    </source>
</evidence>